<dbReference type="NCBIfam" id="TIGR01498">
    <property type="entry name" value="folK"/>
    <property type="match status" value="1"/>
</dbReference>
<gene>
    <name evidence="9" type="ORF">METZ01_LOCUS495582</name>
</gene>
<evidence type="ECO:0000256" key="1">
    <source>
        <dbReference type="ARBA" id="ARBA00005051"/>
    </source>
</evidence>
<keyword evidence="5" id="KW-0418">Kinase</keyword>
<reference evidence="9" key="1">
    <citation type="submission" date="2018-05" db="EMBL/GenBank/DDBJ databases">
        <authorList>
            <person name="Lanie J.A."/>
            <person name="Ng W.-L."/>
            <person name="Kazmierczak K.M."/>
            <person name="Andrzejewski T.M."/>
            <person name="Davidsen T.M."/>
            <person name="Wayne K.J."/>
            <person name="Tettelin H."/>
            <person name="Glass J.I."/>
            <person name="Rusch D."/>
            <person name="Podicherti R."/>
            <person name="Tsui H.-C.T."/>
            <person name="Winkler M.E."/>
        </authorList>
    </citation>
    <scope>NUCLEOTIDE SEQUENCE</scope>
</reference>
<evidence type="ECO:0000256" key="5">
    <source>
        <dbReference type="ARBA" id="ARBA00022777"/>
    </source>
</evidence>
<dbReference type="InterPro" id="IPR000550">
    <property type="entry name" value="Hppk"/>
</dbReference>
<proteinExistence type="predicted"/>
<dbReference type="AlphaFoldDB" id="A0A383DFT3"/>
<dbReference type="EC" id="2.7.6.3" evidence="2"/>
<sequence>MIKKESHCAYIGLGSNQGKREFHLAKAIEKISCICNITGRSSLYVSEPWMVDNNHGDYLNMVLRIETDVNPIDLWKRLTEIEIELGRSEKGLKKPRKIDIDILIYGDMVIDSNSLT</sequence>
<dbReference type="Gene3D" id="3.30.70.560">
    <property type="entry name" value="7,8-Dihydro-6-hydroxymethylpterin-pyrophosphokinase HPPK"/>
    <property type="match status" value="1"/>
</dbReference>
<dbReference type="GO" id="GO:0046656">
    <property type="term" value="P:folic acid biosynthetic process"/>
    <property type="evidence" value="ECO:0007669"/>
    <property type="project" value="UniProtKB-KW"/>
</dbReference>
<evidence type="ECO:0000313" key="9">
    <source>
        <dbReference type="EMBL" id="SVE42728.1"/>
    </source>
</evidence>
<name>A0A383DFT3_9ZZZZ</name>
<keyword evidence="4" id="KW-0547">Nucleotide-binding</keyword>
<dbReference type="InterPro" id="IPR035907">
    <property type="entry name" value="Hppk_sf"/>
</dbReference>
<dbReference type="PANTHER" id="PTHR43071:SF1">
    <property type="entry name" value="2-AMINO-4-HYDROXY-6-HYDROXYMETHYLDIHYDROPTERIDINE PYROPHOSPHOKINASE"/>
    <property type="match status" value="1"/>
</dbReference>
<evidence type="ECO:0000259" key="8">
    <source>
        <dbReference type="Pfam" id="PF01288"/>
    </source>
</evidence>
<protein>
    <recommendedName>
        <fullName evidence="2">2-amino-4-hydroxy-6-hydroxymethyldihydropteridine diphosphokinase</fullName>
        <ecNumber evidence="2">2.7.6.3</ecNumber>
    </recommendedName>
</protein>
<keyword evidence="7" id="KW-0289">Folate biosynthesis</keyword>
<comment type="pathway">
    <text evidence="1">Cofactor biosynthesis; tetrahydrofolate biosynthesis; 2-amino-4-hydroxy-6-hydroxymethyl-7,8-dihydropteridine diphosphate from 7,8-dihydroneopterin triphosphate: step 4/4.</text>
</comment>
<dbReference type="GO" id="GO:0046654">
    <property type="term" value="P:tetrahydrofolate biosynthetic process"/>
    <property type="evidence" value="ECO:0007669"/>
    <property type="project" value="UniProtKB-UniPathway"/>
</dbReference>
<evidence type="ECO:0000256" key="2">
    <source>
        <dbReference type="ARBA" id="ARBA00013253"/>
    </source>
</evidence>
<dbReference type="Pfam" id="PF01288">
    <property type="entry name" value="HPPK"/>
    <property type="match status" value="1"/>
</dbReference>
<feature type="domain" description="7,8-dihydro-6-hydroxymethylpterin-pyrophosphokinase" evidence="8">
    <location>
        <begin position="10"/>
        <end position="108"/>
    </location>
</feature>
<organism evidence="9">
    <name type="scientific">marine metagenome</name>
    <dbReference type="NCBI Taxonomy" id="408172"/>
    <lineage>
        <taxon>unclassified sequences</taxon>
        <taxon>metagenomes</taxon>
        <taxon>ecological metagenomes</taxon>
    </lineage>
</organism>
<keyword evidence="3" id="KW-0808">Transferase</keyword>
<feature type="non-terminal residue" evidence="9">
    <location>
        <position position="116"/>
    </location>
</feature>
<dbReference type="GO" id="GO:0016301">
    <property type="term" value="F:kinase activity"/>
    <property type="evidence" value="ECO:0007669"/>
    <property type="project" value="UniProtKB-KW"/>
</dbReference>
<evidence type="ECO:0000256" key="6">
    <source>
        <dbReference type="ARBA" id="ARBA00022840"/>
    </source>
</evidence>
<evidence type="ECO:0000256" key="7">
    <source>
        <dbReference type="ARBA" id="ARBA00022909"/>
    </source>
</evidence>
<dbReference type="CDD" id="cd00483">
    <property type="entry name" value="HPPK"/>
    <property type="match status" value="1"/>
</dbReference>
<evidence type="ECO:0000256" key="4">
    <source>
        <dbReference type="ARBA" id="ARBA00022741"/>
    </source>
</evidence>
<accession>A0A383DFT3</accession>
<dbReference type="PANTHER" id="PTHR43071">
    <property type="entry name" value="2-AMINO-4-HYDROXY-6-HYDROXYMETHYLDIHYDROPTERIDINE PYROPHOSPHOKINASE"/>
    <property type="match status" value="1"/>
</dbReference>
<dbReference type="EMBL" id="UINC01216546">
    <property type="protein sequence ID" value="SVE42728.1"/>
    <property type="molecule type" value="Genomic_DNA"/>
</dbReference>
<dbReference type="GO" id="GO:0005524">
    <property type="term" value="F:ATP binding"/>
    <property type="evidence" value="ECO:0007669"/>
    <property type="project" value="UniProtKB-KW"/>
</dbReference>
<keyword evidence="6" id="KW-0067">ATP-binding</keyword>
<dbReference type="SUPFAM" id="SSF55083">
    <property type="entry name" value="6-hydroxymethyl-7,8-dihydropterin pyrophosphokinase, HPPK"/>
    <property type="match status" value="1"/>
</dbReference>
<dbReference type="UniPathway" id="UPA00077">
    <property type="reaction ID" value="UER00155"/>
</dbReference>
<evidence type="ECO:0000256" key="3">
    <source>
        <dbReference type="ARBA" id="ARBA00022679"/>
    </source>
</evidence>
<dbReference type="GO" id="GO:0003848">
    <property type="term" value="F:2-amino-4-hydroxy-6-hydroxymethyldihydropteridine diphosphokinase activity"/>
    <property type="evidence" value="ECO:0007669"/>
    <property type="project" value="UniProtKB-EC"/>
</dbReference>